<feature type="coiled-coil region" evidence="1">
    <location>
        <begin position="27"/>
        <end position="54"/>
    </location>
</feature>
<dbReference type="EMBL" id="JBHSQB010000004">
    <property type="protein sequence ID" value="MFC6095786.1"/>
    <property type="molecule type" value="Genomic_DNA"/>
</dbReference>
<proteinExistence type="predicted"/>
<comment type="caution">
    <text evidence="2">The sequence shown here is derived from an EMBL/GenBank/DDBJ whole genome shotgun (WGS) entry which is preliminary data.</text>
</comment>
<keyword evidence="1" id="KW-0175">Coiled coil</keyword>
<reference evidence="3" key="1">
    <citation type="journal article" date="2019" name="Int. J. Syst. Evol. Microbiol.">
        <title>The Global Catalogue of Microorganisms (GCM) 10K type strain sequencing project: providing services to taxonomists for standard genome sequencing and annotation.</title>
        <authorList>
            <consortium name="The Broad Institute Genomics Platform"/>
            <consortium name="The Broad Institute Genome Sequencing Center for Infectious Disease"/>
            <person name="Wu L."/>
            <person name="Ma J."/>
        </authorList>
    </citation>
    <scope>NUCLEOTIDE SEQUENCE [LARGE SCALE GENOMIC DNA]</scope>
    <source>
        <strain evidence="3">CCUG 49679</strain>
    </source>
</reference>
<evidence type="ECO:0000313" key="2">
    <source>
        <dbReference type="EMBL" id="MFC6095786.1"/>
    </source>
</evidence>
<gene>
    <name evidence="2" type="ORF">ACFPVY_03935</name>
</gene>
<evidence type="ECO:0000313" key="3">
    <source>
        <dbReference type="Proteomes" id="UP001596287"/>
    </source>
</evidence>
<dbReference type="Proteomes" id="UP001596287">
    <property type="component" value="Unassembled WGS sequence"/>
</dbReference>
<evidence type="ECO:0000256" key="1">
    <source>
        <dbReference type="SAM" id="Coils"/>
    </source>
</evidence>
<name>A0ABW1PLF7_9FLAO</name>
<dbReference type="RefSeq" id="WP_379790454.1">
    <property type="nucleotide sequence ID" value="NZ_JBHSQB010000004.1"/>
</dbReference>
<accession>A0ABW1PLF7</accession>
<keyword evidence="3" id="KW-1185">Reference proteome</keyword>
<sequence>MEENDDYIINDKFMQWWNSSELKIARAEEVRLEDEKFSQRLREAREKLGKLEMECYAQEKYINGLEEEKGDAIMKLIKDQLTRGKRDFTIKNILS</sequence>
<protein>
    <submittedName>
        <fullName evidence="2">Uncharacterized protein</fullName>
    </submittedName>
</protein>
<organism evidence="2 3">
    <name type="scientific">Flavobacterium qiangtangense</name>
    <dbReference type="NCBI Taxonomy" id="1442595"/>
    <lineage>
        <taxon>Bacteria</taxon>
        <taxon>Pseudomonadati</taxon>
        <taxon>Bacteroidota</taxon>
        <taxon>Flavobacteriia</taxon>
        <taxon>Flavobacteriales</taxon>
        <taxon>Flavobacteriaceae</taxon>
        <taxon>Flavobacterium</taxon>
    </lineage>
</organism>